<organism evidence="1">
    <name type="scientific">Borrelia miyamotoi</name>
    <dbReference type="NCBI Taxonomy" id="47466"/>
    <lineage>
        <taxon>Bacteria</taxon>
        <taxon>Pseudomonadati</taxon>
        <taxon>Spirochaetota</taxon>
        <taxon>Spirochaetia</taxon>
        <taxon>Spirochaetales</taxon>
        <taxon>Borreliaceae</taxon>
        <taxon>Borrelia</taxon>
    </lineage>
</organism>
<evidence type="ECO:0000313" key="1">
    <source>
        <dbReference type="EMBL" id="QBK65241.1"/>
    </source>
</evidence>
<geneLocation type="plasmid" evidence="1">
    <name>unnamed</name>
</geneLocation>
<name>A0A481YFZ3_9SPIR</name>
<accession>A0A481YFZ3</accession>
<proteinExistence type="predicted"/>
<keyword evidence="1" id="KW-0614">Plasmid</keyword>
<gene>
    <name evidence="1" type="ORF">EZU69_06115</name>
</gene>
<dbReference type="RefSeq" id="WP_133017153.1">
    <property type="nucleotide sequence ID" value="NZ_CP024339.2"/>
</dbReference>
<protein>
    <submittedName>
        <fullName evidence="1">Uncharacterized protein</fullName>
    </submittedName>
</protein>
<sequence length="90" mass="11005">MSLNLNKNLLVEDFGRYLQRLVSNDKYEEHYLTYYLKGFMKKSANYDFPFSKSHFKYEPYKIRKGINNLFTNFFSYIMKISKNVNLKNYQ</sequence>
<dbReference type="EMBL" id="CP036949">
    <property type="protein sequence ID" value="QBK65241.1"/>
    <property type="molecule type" value="Genomic_DNA"/>
</dbReference>
<dbReference type="AlphaFoldDB" id="A0A481YFZ3"/>
<reference evidence="1" key="1">
    <citation type="submission" date="2019-03" db="EMBL/GenBank/DDBJ databases">
        <title>Whole genome sequencing of Borrelia miyamotoi strains isolated at the Russian territory.</title>
        <authorList>
            <person name="Kuleshov K.V."/>
            <person name="Platonov A.E."/>
            <person name="Goptar I.A."/>
            <person name="Shipulin G.A."/>
            <person name="Markelov M.L."/>
            <person name="Koetsveld J."/>
            <person name="Kolyasnikova N.M."/>
            <person name="Sarksyan D.S."/>
            <person name="Toporkova M.G."/>
            <person name="Hovius J.W."/>
        </authorList>
    </citation>
    <scope>NUCLEOTIDE SEQUENCE</scope>
    <source>
        <strain evidence="1">Yekat-21</strain>
        <plasmid evidence="1">unnamed</plasmid>
    </source>
</reference>